<accession>B6H8Y0</accession>
<feature type="compositionally biased region" description="Basic and acidic residues" evidence="1">
    <location>
        <begin position="158"/>
        <end position="167"/>
    </location>
</feature>
<sequence>MAIYSAGYLTTSYVRILEDRHVKIETMPVLEQKTGPLYPEILAIMRRYNLNVASAFQCGKMTMATPLANTRNLRMHPPPYPGGDSRPDPFWASQPGHHECCCSVQRGQCAGGDKLGNLRVKNDTVICETTTAFALGDVVAPRSLVLMPRARRFFTHNRDKKPADIRSAKSISGSESGLLHKLPRSKHDMRVQPRQENIVLHFMSNRYGRVPGPQMPYAMFQIWAIPYPYALYGDIDCRGRQSSY</sequence>
<evidence type="ECO:0000313" key="2">
    <source>
        <dbReference type="EMBL" id="CAP92988.1"/>
    </source>
</evidence>
<evidence type="ECO:0000256" key="1">
    <source>
        <dbReference type="SAM" id="MobiDB-lite"/>
    </source>
</evidence>
<proteinExistence type="predicted"/>
<dbReference type="OrthoDB" id="5424209at2759"/>
<name>B6H8Y0_PENRW</name>
<feature type="region of interest" description="Disordered" evidence="1">
    <location>
        <begin position="158"/>
        <end position="179"/>
    </location>
</feature>
<evidence type="ECO:0000313" key="3">
    <source>
        <dbReference type="Proteomes" id="UP000000724"/>
    </source>
</evidence>
<keyword evidence="3" id="KW-1185">Reference proteome</keyword>
<organism evidence="2 3">
    <name type="scientific">Penicillium rubens (strain ATCC 28089 / DSM 1075 / NRRL 1951 / Wisconsin 54-1255)</name>
    <name type="common">Penicillium chrysogenum</name>
    <dbReference type="NCBI Taxonomy" id="500485"/>
    <lineage>
        <taxon>Eukaryota</taxon>
        <taxon>Fungi</taxon>
        <taxon>Dikarya</taxon>
        <taxon>Ascomycota</taxon>
        <taxon>Pezizomycotina</taxon>
        <taxon>Eurotiomycetes</taxon>
        <taxon>Eurotiomycetidae</taxon>
        <taxon>Eurotiales</taxon>
        <taxon>Aspergillaceae</taxon>
        <taxon>Penicillium</taxon>
        <taxon>Penicillium chrysogenum species complex</taxon>
    </lineage>
</organism>
<reference evidence="2 3" key="1">
    <citation type="journal article" date="2008" name="Nat. Biotechnol.">
        <title>Genome sequencing and analysis of the filamentous fungus Penicillium chrysogenum.</title>
        <authorList>
            <person name="van den Berg M.A."/>
            <person name="Albang R."/>
            <person name="Albermann K."/>
            <person name="Badger J.H."/>
            <person name="Daran J.-M."/>
            <person name="Driessen A.J.M."/>
            <person name="Garcia-Estrada C."/>
            <person name="Fedorova N.D."/>
            <person name="Harris D.M."/>
            <person name="Heijne W.H.M."/>
            <person name="Joardar V.S."/>
            <person name="Kiel J.A.K.W."/>
            <person name="Kovalchuk A."/>
            <person name="Martin J.F."/>
            <person name="Nierman W.C."/>
            <person name="Nijland J.G."/>
            <person name="Pronk J.T."/>
            <person name="Roubos J.A."/>
            <person name="van der Klei I.J."/>
            <person name="van Peij N.N.M.E."/>
            <person name="Veenhuis M."/>
            <person name="von Doehren H."/>
            <person name="Wagner C."/>
            <person name="Wortman J.R."/>
            <person name="Bovenberg R.A.L."/>
        </authorList>
    </citation>
    <scope>NUCLEOTIDE SEQUENCE [LARGE SCALE GENOMIC DNA]</scope>
    <source>
        <strain evidence="3">ATCC 28089 / DSM 1075 / NRRL 1951 / Wisconsin 54-1255</strain>
    </source>
</reference>
<dbReference type="EMBL" id="AM920431">
    <property type="protein sequence ID" value="CAP92988.1"/>
    <property type="molecule type" value="Genomic_DNA"/>
</dbReference>
<dbReference type="Proteomes" id="UP000000724">
    <property type="component" value="Contig Pc00c16"/>
</dbReference>
<dbReference type="HOGENOM" id="CLU_1138330_0_0_1"/>
<gene>
    <name evidence="2" type="ORF">Pc16g03180</name>
    <name evidence="2" type="ORF">PCH_Pc16g03180</name>
</gene>
<dbReference type="VEuPathDB" id="FungiDB:PCH_Pc16g03180"/>
<protein>
    <submittedName>
        <fullName evidence="2">Uncharacterized protein</fullName>
    </submittedName>
</protein>
<dbReference type="AlphaFoldDB" id="B6H8Y0"/>